<name>A0A1F5RFV3_9BACT</name>
<comment type="caution">
    <text evidence="3">The sequence shown here is derived from an EMBL/GenBank/DDBJ whole genome shotgun (WGS) entry which is preliminary data.</text>
</comment>
<dbReference type="Pfam" id="PF03793">
    <property type="entry name" value="PASTA"/>
    <property type="match status" value="3"/>
</dbReference>
<dbReference type="Gene3D" id="3.30.10.20">
    <property type="match status" value="3"/>
</dbReference>
<organism evidence="3 4">
    <name type="scientific">Candidatus Edwardsbacteria bacterium GWF2_54_11</name>
    <dbReference type="NCBI Taxonomy" id="1817851"/>
    <lineage>
        <taxon>Bacteria</taxon>
        <taxon>Candidatus Edwardsiibacteriota</taxon>
    </lineage>
</organism>
<dbReference type="PROSITE" id="PS51178">
    <property type="entry name" value="PASTA"/>
    <property type="match status" value="3"/>
</dbReference>
<dbReference type="EMBL" id="MFFM01000027">
    <property type="protein sequence ID" value="OGF12983.1"/>
    <property type="molecule type" value="Genomic_DNA"/>
</dbReference>
<feature type="transmembrane region" description="Helical" evidence="1">
    <location>
        <begin position="12"/>
        <end position="38"/>
    </location>
</feature>
<evidence type="ECO:0000256" key="1">
    <source>
        <dbReference type="SAM" id="Phobius"/>
    </source>
</evidence>
<reference evidence="3 4" key="1">
    <citation type="journal article" date="2016" name="Nat. Commun.">
        <title>Thousands of microbial genomes shed light on interconnected biogeochemical processes in an aquifer system.</title>
        <authorList>
            <person name="Anantharaman K."/>
            <person name="Brown C.T."/>
            <person name="Hug L.A."/>
            <person name="Sharon I."/>
            <person name="Castelle C.J."/>
            <person name="Probst A.J."/>
            <person name="Thomas B.C."/>
            <person name="Singh A."/>
            <person name="Wilkins M.J."/>
            <person name="Karaoz U."/>
            <person name="Brodie E.L."/>
            <person name="Williams K.H."/>
            <person name="Hubbard S.S."/>
            <person name="Banfield J.F."/>
        </authorList>
    </citation>
    <scope>NUCLEOTIDE SEQUENCE [LARGE SCALE GENOMIC DNA]</scope>
</reference>
<dbReference type="AlphaFoldDB" id="A0A1F5RFV3"/>
<dbReference type="InterPro" id="IPR005543">
    <property type="entry name" value="PASTA_dom"/>
</dbReference>
<keyword evidence="1" id="KW-0812">Transmembrane</keyword>
<dbReference type="Proteomes" id="UP000177230">
    <property type="component" value="Unassembled WGS sequence"/>
</dbReference>
<evidence type="ECO:0000313" key="3">
    <source>
        <dbReference type="EMBL" id="OGF12983.1"/>
    </source>
</evidence>
<dbReference type="SMART" id="SM00740">
    <property type="entry name" value="PASTA"/>
    <property type="match status" value="3"/>
</dbReference>
<protein>
    <recommendedName>
        <fullName evidence="2">PASTA domain-containing protein</fullName>
    </recommendedName>
</protein>
<feature type="domain" description="PASTA" evidence="2">
    <location>
        <begin position="108"/>
        <end position="175"/>
    </location>
</feature>
<sequence>MPKFFKKLPRLWRNVIWVLLVFLGGFLLANFVLMPLIVRQGSVVEVPDVRGMNIKQAQEILQARELELVNAGWRYDAALPDSSIISQDPEPRMMVKKRRKVRVIINRGEEKVSVPYLAGLSSVRAINLIDRLGLAVNEVDSISSDSIALGCVVSSSPAAGTLLAKRSAIKLTISKGSTGKMLMPDLVGRKLAEIQGQLVGQGLVIGQIKYISGQALEPGTVMLQAPQPGFVIKQGDTINIAVSTQ</sequence>
<accession>A0A1F5RFV3</accession>
<evidence type="ECO:0000313" key="4">
    <source>
        <dbReference type="Proteomes" id="UP000177230"/>
    </source>
</evidence>
<keyword evidence="1" id="KW-0472">Membrane</keyword>
<keyword evidence="1" id="KW-1133">Transmembrane helix</keyword>
<dbReference type="SUPFAM" id="SSF54184">
    <property type="entry name" value="Penicillin-binding protein 2x (pbp-2x), c-terminal domain"/>
    <property type="match status" value="1"/>
</dbReference>
<proteinExistence type="predicted"/>
<feature type="domain" description="PASTA" evidence="2">
    <location>
        <begin position="177"/>
        <end position="244"/>
    </location>
</feature>
<gene>
    <name evidence="3" type="ORF">A2024_01785</name>
</gene>
<dbReference type="CDD" id="cd06577">
    <property type="entry name" value="PASTA_pknB"/>
    <property type="match status" value="3"/>
</dbReference>
<feature type="domain" description="PASTA" evidence="2">
    <location>
        <begin position="40"/>
        <end position="107"/>
    </location>
</feature>
<evidence type="ECO:0000259" key="2">
    <source>
        <dbReference type="PROSITE" id="PS51178"/>
    </source>
</evidence>